<protein>
    <submittedName>
        <fullName evidence="3">Uncharacterized protein</fullName>
    </submittedName>
</protein>
<evidence type="ECO:0000256" key="1">
    <source>
        <dbReference type="SAM" id="Phobius"/>
    </source>
</evidence>
<accession>A0A1I7WFA5</accession>
<feature type="transmembrane region" description="Helical" evidence="1">
    <location>
        <begin position="20"/>
        <end position="40"/>
    </location>
</feature>
<dbReference type="AlphaFoldDB" id="A0A1I7WFA5"/>
<organism evidence="2 3">
    <name type="scientific">Heterorhabditis bacteriophora</name>
    <name type="common">Entomopathogenic nematode worm</name>
    <dbReference type="NCBI Taxonomy" id="37862"/>
    <lineage>
        <taxon>Eukaryota</taxon>
        <taxon>Metazoa</taxon>
        <taxon>Ecdysozoa</taxon>
        <taxon>Nematoda</taxon>
        <taxon>Chromadorea</taxon>
        <taxon>Rhabditida</taxon>
        <taxon>Rhabditina</taxon>
        <taxon>Rhabditomorpha</taxon>
        <taxon>Strongyloidea</taxon>
        <taxon>Heterorhabditidae</taxon>
        <taxon>Heterorhabditis</taxon>
    </lineage>
</organism>
<name>A0A1I7WFA5_HETBA</name>
<keyword evidence="1" id="KW-1133">Transmembrane helix</keyword>
<dbReference type="WBParaSite" id="Hba_03624">
    <property type="protein sequence ID" value="Hba_03624"/>
    <property type="gene ID" value="Hba_03624"/>
</dbReference>
<dbReference type="Proteomes" id="UP000095283">
    <property type="component" value="Unplaced"/>
</dbReference>
<keyword evidence="1" id="KW-0812">Transmembrane</keyword>
<reference evidence="3" key="1">
    <citation type="submission" date="2016-11" db="UniProtKB">
        <authorList>
            <consortium name="WormBaseParasite"/>
        </authorList>
    </citation>
    <scope>IDENTIFICATION</scope>
</reference>
<sequence length="71" mass="8267">MGYPHNMLNGLQHGESNHYFFNLYLIFLYNILNKYIYIIASKYCLLVQFQANANAEGEADFMFPIKAEVPV</sequence>
<evidence type="ECO:0000313" key="2">
    <source>
        <dbReference type="Proteomes" id="UP000095283"/>
    </source>
</evidence>
<proteinExistence type="predicted"/>
<keyword evidence="2" id="KW-1185">Reference proteome</keyword>
<keyword evidence="1" id="KW-0472">Membrane</keyword>
<evidence type="ECO:0000313" key="3">
    <source>
        <dbReference type="WBParaSite" id="Hba_03624"/>
    </source>
</evidence>